<dbReference type="RefSeq" id="WP_251517954.1">
    <property type="nucleotide sequence ID" value="NZ_CP128355.1"/>
</dbReference>
<dbReference type="PANTHER" id="PTHR33359:SF1">
    <property type="entry name" value="MOLYBDOPTERIN SYNTHASE SULFUR CARRIER SUBUNIT"/>
    <property type="match status" value="1"/>
</dbReference>
<dbReference type="Pfam" id="PF02597">
    <property type="entry name" value="ThiS"/>
    <property type="match status" value="1"/>
</dbReference>
<dbReference type="SUPFAM" id="SSF54285">
    <property type="entry name" value="MoaD/ThiS"/>
    <property type="match status" value="1"/>
</dbReference>
<dbReference type="InterPro" id="IPR016155">
    <property type="entry name" value="Mopterin_synth/thiamin_S_b"/>
</dbReference>
<keyword evidence="5" id="KW-1185">Reference proteome</keyword>
<dbReference type="Proteomes" id="UP001436297">
    <property type="component" value="Chromosome"/>
</dbReference>
<evidence type="ECO:0000256" key="2">
    <source>
        <dbReference type="ARBA" id="ARBA00024200"/>
    </source>
</evidence>
<evidence type="ECO:0000256" key="3">
    <source>
        <dbReference type="ARBA" id="ARBA00024247"/>
    </source>
</evidence>
<evidence type="ECO:0000313" key="5">
    <source>
        <dbReference type="Proteomes" id="UP001436297"/>
    </source>
</evidence>
<dbReference type="Gene3D" id="3.10.20.30">
    <property type="match status" value="1"/>
</dbReference>
<dbReference type="EMBL" id="CP128355">
    <property type="protein sequence ID" value="XAF70713.1"/>
    <property type="molecule type" value="Genomic_DNA"/>
</dbReference>
<name>A0ABZ3EDE1_9STAP</name>
<comment type="similarity">
    <text evidence="2">Belongs to the MoaD family.</text>
</comment>
<reference evidence="4 5" key="1">
    <citation type="journal article" date="2024" name="Pathogens">
        <title>Staphylococcus hsinchuensis sp. nov., Isolated from Soymilk.</title>
        <authorList>
            <person name="Wang Y.T."/>
            <person name="Lin Y.C."/>
            <person name="Hsieh Y.H."/>
            <person name="Lin Y.T."/>
            <person name="Hamada M."/>
            <person name="Chen C.C."/>
            <person name="Liou J.S."/>
            <person name="Lee A.Y."/>
            <person name="Zhang W.L."/>
            <person name="Chen Y.T."/>
            <person name="Huang C.H."/>
        </authorList>
    </citation>
    <scope>NUCLEOTIDE SEQUENCE [LARGE SCALE GENOMIC DNA]</scope>
    <source>
        <strain evidence="4 5">H164</strain>
    </source>
</reference>
<proteinExistence type="inferred from homology"/>
<dbReference type="InterPro" id="IPR003749">
    <property type="entry name" value="ThiS/MoaD-like"/>
</dbReference>
<dbReference type="InterPro" id="IPR012675">
    <property type="entry name" value="Beta-grasp_dom_sf"/>
</dbReference>
<evidence type="ECO:0000256" key="1">
    <source>
        <dbReference type="ARBA" id="ARBA00022741"/>
    </source>
</evidence>
<accession>A0ABZ3EDE1</accession>
<protein>
    <recommendedName>
        <fullName evidence="3">Molybdopterin synthase sulfur carrier subunit</fullName>
    </recommendedName>
</protein>
<dbReference type="NCBIfam" id="TIGR01682">
    <property type="entry name" value="moaD"/>
    <property type="match status" value="1"/>
</dbReference>
<dbReference type="InterPro" id="IPR044672">
    <property type="entry name" value="MOCS2A"/>
</dbReference>
<dbReference type="CDD" id="cd00754">
    <property type="entry name" value="Ubl_MoaD"/>
    <property type="match status" value="1"/>
</dbReference>
<gene>
    <name evidence="4" type="primary">moaD</name>
    <name evidence="4" type="ORF">QQM35_00930</name>
</gene>
<sequence>MKVLYFAELKEILGTDSENIDLSYDITVKDFITNLFKKHPSIQEKQFQIAVNEEFVQSDDVVRPNDIVALIPPVSGG</sequence>
<organism evidence="4 5">
    <name type="scientific">Staphylococcus hsinchuensis</name>
    <dbReference type="NCBI Taxonomy" id="3051183"/>
    <lineage>
        <taxon>Bacteria</taxon>
        <taxon>Bacillati</taxon>
        <taxon>Bacillota</taxon>
        <taxon>Bacilli</taxon>
        <taxon>Bacillales</taxon>
        <taxon>Staphylococcaceae</taxon>
        <taxon>Staphylococcus</taxon>
    </lineage>
</organism>
<keyword evidence="1" id="KW-0547">Nucleotide-binding</keyword>
<evidence type="ECO:0000313" key="4">
    <source>
        <dbReference type="EMBL" id="XAF70713.1"/>
    </source>
</evidence>
<dbReference type="PANTHER" id="PTHR33359">
    <property type="entry name" value="MOLYBDOPTERIN SYNTHASE SULFUR CARRIER SUBUNIT"/>
    <property type="match status" value="1"/>
</dbReference>